<dbReference type="Proteomes" id="UP000024635">
    <property type="component" value="Unassembled WGS sequence"/>
</dbReference>
<dbReference type="PANTHER" id="PTHR39355:SF1">
    <property type="entry name" value="PROTEIN CBG20624"/>
    <property type="match status" value="1"/>
</dbReference>
<evidence type="ECO:0000256" key="1">
    <source>
        <dbReference type="SAM" id="MobiDB-lite"/>
    </source>
</evidence>
<feature type="compositionally biased region" description="Basic residues" evidence="1">
    <location>
        <begin position="130"/>
        <end position="146"/>
    </location>
</feature>
<evidence type="ECO:0000256" key="2">
    <source>
        <dbReference type="SAM" id="Phobius"/>
    </source>
</evidence>
<organism evidence="3 4">
    <name type="scientific">Ancylostoma ceylanicum</name>
    <dbReference type="NCBI Taxonomy" id="53326"/>
    <lineage>
        <taxon>Eukaryota</taxon>
        <taxon>Metazoa</taxon>
        <taxon>Ecdysozoa</taxon>
        <taxon>Nematoda</taxon>
        <taxon>Chromadorea</taxon>
        <taxon>Rhabditida</taxon>
        <taxon>Rhabditina</taxon>
        <taxon>Rhabditomorpha</taxon>
        <taxon>Strongyloidea</taxon>
        <taxon>Ancylostomatidae</taxon>
        <taxon>Ancylostomatinae</taxon>
        <taxon>Ancylostoma</taxon>
    </lineage>
</organism>
<keyword evidence="4" id="KW-1185">Reference proteome</keyword>
<feature type="transmembrane region" description="Helical" evidence="2">
    <location>
        <begin position="155"/>
        <end position="188"/>
    </location>
</feature>
<sequence>MSETVDESIHRPVKQEHYKITSSETARSEKVRKRGFIIIILFAVSNDAAGPIRFVSFIVNGSNLYGEWNSIMPKNEGDPVSNTGDGAGVDQLIEEPQRQRAGADTTTGASTGTGTGTETGTSTSTSTGTGKRKKKKGKKAVKRKRRKDRYESQNYLLRIEGTLCCASIIIGIIWLVTIIIALLVFLIWADFDISNTIDSVKDT</sequence>
<keyword evidence="2" id="KW-1133">Transmembrane helix</keyword>
<feature type="compositionally biased region" description="Low complexity" evidence="1">
    <location>
        <begin position="118"/>
        <end position="129"/>
    </location>
</feature>
<feature type="region of interest" description="Disordered" evidence="1">
    <location>
        <begin position="95"/>
        <end position="146"/>
    </location>
</feature>
<protein>
    <submittedName>
        <fullName evidence="3">Uncharacterized protein</fullName>
    </submittedName>
</protein>
<dbReference type="EMBL" id="JARK01000604">
    <property type="protein sequence ID" value="EYC35667.1"/>
    <property type="molecule type" value="Genomic_DNA"/>
</dbReference>
<keyword evidence="2" id="KW-0812">Transmembrane</keyword>
<evidence type="ECO:0000313" key="3">
    <source>
        <dbReference type="EMBL" id="EYC35667.1"/>
    </source>
</evidence>
<gene>
    <name evidence="3" type="primary">Acey_s1004.g3362</name>
    <name evidence="3" type="ORF">Y032_1004g3362</name>
</gene>
<keyword evidence="2" id="KW-0472">Membrane</keyword>
<name>A0A016W8Q5_9BILA</name>
<dbReference type="InterPro" id="IPR040019">
    <property type="entry name" value="C27D6.3-like"/>
</dbReference>
<comment type="caution">
    <text evidence="3">The sequence shown here is derived from an EMBL/GenBank/DDBJ whole genome shotgun (WGS) entry which is preliminary data.</text>
</comment>
<reference evidence="4" key="1">
    <citation type="journal article" date="2015" name="Nat. Genet.">
        <title>The genome and transcriptome of the zoonotic hookworm Ancylostoma ceylanicum identify infection-specific gene families.</title>
        <authorList>
            <person name="Schwarz E.M."/>
            <person name="Hu Y."/>
            <person name="Antoshechkin I."/>
            <person name="Miller M.M."/>
            <person name="Sternberg P.W."/>
            <person name="Aroian R.V."/>
        </authorList>
    </citation>
    <scope>NUCLEOTIDE SEQUENCE</scope>
    <source>
        <strain evidence="4">HY135</strain>
    </source>
</reference>
<accession>A0A016W8Q5</accession>
<evidence type="ECO:0000313" key="4">
    <source>
        <dbReference type="Proteomes" id="UP000024635"/>
    </source>
</evidence>
<dbReference type="PANTHER" id="PTHR39355">
    <property type="entry name" value="PROTEIN CBG20624"/>
    <property type="match status" value="1"/>
</dbReference>
<dbReference type="AlphaFoldDB" id="A0A016W8Q5"/>
<proteinExistence type="predicted"/>